<dbReference type="Gene3D" id="1.20.1250.20">
    <property type="entry name" value="MFS general substrate transporter like domains"/>
    <property type="match status" value="2"/>
</dbReference>
<dbReference type="PANTHER" id="PTHR23518:SF2">
    <property type="entry name" value="MAJOR FACILITATOR SUPERFAMILY TRANSPORTER"/>
    <property type="match status" value="1"/>
</dbReference>
<dbReference type="InterPro" id="IPR036259">
    <property type="entry name" value="MFS_trans_sf"/>
</dbReference>
<dbReference type="PANTHER" id="PTHR23518">
    <property type="entry name" value="C-METHYLTRANSFERASE"/>
    <property type="match status" value="1"/>
</dbReference>
<evidence type="ECO:0000256" key="2">
    <source>
        <dbReference type="ARBA" id="ARBA00022989"/>
    </source>
</evidence>
<dbReference type="Pfam" id="PF07690">
    <property type="entry name" value="MFS_1"/>
    <property type="match status" value="1"/>
</dbReference>
<dbReference type="RefSeq" id="WP_090668076.1">
    <property type="nucleotide sequence ID" value="NZ_FOUF01000011.1"/>
</dbReference>
<protein>
    <submittedName>
        <fullName evidence="6">MFS-type transporter involved in bile tolerance, Atg22 family</fullName>
    </submittedName>
</protein>
<dbReference type="PROSITE" id="PS50850">
    <property type="entry name" value="MFS"/>
    <property type="match status" value="1"/>
</dbReference>
<keyword evidence="2 4" id="KW-1133">Transmembrane helix</keyword>
<dbReference type="AlphaFoldDB" id="A0A1I4PH00"/>
<feature type="transmembrane region" description="Helical" evidence="4">
    <location>
        <begin position="322"/>
        <end position="339"/>
    </location>
</feature>
<name>A0A1I4PH00_9PROT</name>
<keyword evidence="1 4" id="KW-0812">Transmembrane</keyword>
<dbReference type="InterPro" id="IPR011701">
    <property type="entry name" value="MFS"/>
</dbReference>
<dbReference type="SUPFAM" id="SSF103473">
    <property type="entry name" value="MFS general substrate transporter"/>
    <property type="match status" value="1"/>
</dbReference>
<evidence type="ECO:0000313" key="7">
    <source>
        <dbReference type="Proteomes" id="UP000199561"/>
    </source>
</evidence>
<evidence type="ECO:0000256" key="3">
    <source>
        <dbReference type="ARBA" id="ARBA00023136"/>
    </source>
</evidence>
<dbReference type="CDD" id="cd17370">
    <property type="entry name" value="MFS_MJ1317_like"/>
    <property type="match status" value="1"/>
</dbReference>
<feature type="transmembrane region" description="Helical" evidence="4">
    <location>
        <begin position="21"/>
        <end position="40"/>
    </location>
</feature>
<organism evidence="6 7">
    <name type="scientific">Nitrosomonas nitrosa</name>
    <dbReference type="NCBI Taxonomy" id="52442"/>
    <lineage>
        <taxon>Bacteria</taxon>
        <taxon>Pseudomonadati</taxon>
        <taxon>Pseudomonadota</taxon>
        <taxon>Betaproteobacteria</taxon>
        <taxon>Nitrosomonadales</taxon>
        <taxon>Nitrosomonadaceae</taxon>
        <taxon>Nitrosomonas</taxon>
    </lineage>
</organism>
<dbReference type="InterPro" id="IPR020846">
    <property type="entry name" value="MFS_dom"/>
</dbReference>
<dbReference type="EMBL" id="FOUF01000011">
    <property type="protein sequence ID" value="SFM26900.1"/>
    <property type="molecule type" value="Genomic_DNA"/>
</dbReference>
<feature type="transmembrane region" description="Helical" evidence="4">
    <location>
        <begin position="181"/>
        <end position="200"/>
    </location>
</feature>
<gene>
    <name evidence="6" type="ORF">SAMN05421880_11115</name>
</gene>
<feature type="domain" description="Major facilitator superfamily (MFS) profile" evidence="5">
    <location>
        <begin position="21"/>
        <end position="410"/>
    </location>
</feature>
<feature type="transmembrane region" description="Helical" evidence="4">
    <location>
        <begin position="253"/>
        <end position="275"/>
    </location>
</feature>
<evidence type="ECO:0000256" key="1">
    <source>
        <dbReference type="ARBA" id="ARBA00022692"/>
    </source>
</evidence>
<proteinExistence type="predicted"/>
<dbReference type="STRING" id="52442.SAMN05421880_11115"/>
<feature type="transmembrane region" description="Helical" evidence="4">
    <location>
        <begin position="385"/>
        <end position="406"/>
    </location>
</feature>
<keyword evidence="7" id="KW-1185">Reference proteome</keyword>
<feature type="transmembrane region" description="Helical" evidence="4">
    <location>
        <begin position="296"/>
        <end position="316"/>
    </location>
</feature>
<evidence type="ECO:0000259" key="5">
    <source>
        <dbReference type="PROSITE" id="PS50850"/>
    </source>
</evidence>
<accession>A0A1I4PH00</accession>
<keyword evidence="3 4" id="KW-0472">Membrane</keyword>
<feature type="transmembrane region" description="Helical" evidence="4">
    <location>
        <begin position="359"/>
        <end position="379"/>
    </location>
</feature>
<dbReference type="GO" id="GO:0022857">
    <property type="term" value="F:transmembrane transporter activity"/>
    <property type="evidence" value="ECO:0007669"/>
    <property type="project" value="InterPro"/>
</dbReference>
<dbReference type="Proteomes" id="UP000199561">
    <property type="component" value="Unassembled WGS sequence"/>
</dbReference>
<evidence type="ECO:0000313" key="6">
    <source>
        <dbReference type="EMBL" id="SFM26900.1"/>
    </source>
</evidence>
<feature type="transmembrane region" description="Helical" evidence="4">
    <location>
        <begin position="92"/>
        <end position="117"/>
    </location>
</feature>
<evidence type="ECO:0000256" key="4">
    <source>
        <dbReference type="SAM" id="Phobius"/>
    </source>
</evidence>
<feature type="transmembrane region" description="Helical" evidence="4">
    <location>
        <begin position="46"/>
        <end position="72"/>
    </location>
</feature>
<sequence length="418" mass="44594">MEKQKPSADHDAPHRKKLPQAVVVLGLVSFFNDFASDIVIPLIPILLASVLAAGPMALGLIEGIADALASFLKLWSGRHSDVMGGRRKKLTVVGYTLSNIARPLLGLAASWPVVLLLRSIDRVGKGLRSAPRDALVADATPSHMRGYAFGFHRALDNGGAVAGSLTAAAVLAWSGLDLIEVILWSALPGFVAVLLLSVAIKEKETHATTMMGHTSSEARPPLPPLRWSLLSLPTRRYLLVLTLFTFARASETFILLLGYQLGVGVVELLLVWSAINLAKAITSTAGGQLADRYGRGSLLLVGWLAFAVSFMSLGLVTGNTGLWLVSIFYGLFIGMSEGAERALITDYAHPAERGTAFGWYHLALGLAAIPAGVLFGSLWQFHSASLAFFFAGGLAAFAALLLRLWAWPANDTMNSKSN</sequence>
<reference evidence="6 7" key="1">
    <citation type="submission" date="2016-10" db="EMBL/GenBank/DDBJ databases">
        <authorList>
            <person name="de Groot N.N."/>
        </authorList>
    </citation>
    <scope>NUCLEOTIDE SEQUENCE [LARGE SCALE GENOMIC DNA]</scope>
    <source>
        <strain evidence="6 7">Nm146</strain>
    </source>
</reference>